<comment type="caution">
    <text evidence="1">The sequence shown here is derived from an EMBL/GenBank/DDBJ whole genome shotgun (WGS) entry which is preliminary data.</text>
</comment>
<reference evidence="1" key="1">
    <citation type="journal article" date="2021" name="Nat. Commun.">
        <title>Genetic determinants of endophytism in the Arabidopsis root mycobiome.</title>
        <authorList>
            <person name="Mesny F."/>
            <person name="Miyauchi S."/>
            <person name="Thiergart T."/>
            <person name="Pickel B."/>
            <person name="Atanasova L."/>
            <person name="Karlsson M."/>
            <person name="Huettel B."/>
            <person name="Barry K.W."/>
            <person name="Haridas S."/>
            <person name="Chen C."/>
            <person name="Bauer D."/>
            <person name="Andreopoulos W."/>
            <person name="Pangilinan J."/>
            <person name="LaButti K."/>
            <person name="Riley R."/>
            <person name="Lipzen A."/>
            <person name="Clum A."/>
            <person name="Drula E."/>
            <person name="Henrissat B."/>
            <person name="Kohler A."/>
            <person name="Grigoriev I.V."/>
            <person name="Martin F.M."/>
            <person name="Hacquard S."/>
        </authorList>
    </citation>
    <scope>NUCLEOTIDE SEQUENCE</scope>
    <source>
        <strain evidence="1">MPI-CAGE-AT-0016</strain>
    </source>
</reference>
<proteinExistence type="predicted"/>
<protein>
    <submittedName>
        <fullName evidence="1">TAM domain methyltransferase</fullName>
    </submittedName>
</protein>
<sequence>DPYPESEVIGVDISPTQPEFVPPNVRFEIDNLDDPWTFSQKFDFIYCRSMIGSIKDWDGLLGQVFQ</sequence>
<dbReference type="InterPro" id="IPR029063">
    <property type="entry name" value="SAM-dependent_MTases_sf"/>
</dbReference>
<keyword evidence="1" id="KW-0808">Transferase</keyword>
<dbReference type="OrthoDB" id="2013972at2759"/>
<dbReference type="Gene3D" id="3.40.50.150">
    <property type="entry name" value="Vaccinia Virus protein VP39"/>
    <property type="match status" value="1"/>
</dbReference>
<evidence type="ECO:0000313" key="1">
    <source>
        <dbReference type="EMBL" id="KAH7357678.1"/>
    </source>
</evidence>
<dbReference type="Pfam" id="PF13489">
    <property type="entry name" value="Methyltransf_23"/>
    <property type="match status" value="1"/>
</dbReference>
<dbReference type="EMBL" id="JAGPXD010000004">
    <property type="protein sequence ID" value="KAH7357678.1"/>
    <property type="molecule type" value="Genomic_DNA"/>
</dbReference>
<accession>A0A8K0X0H5</accession>
<dbReference type="GO" id="GO:0032259">
    <property type="term" value="P:methylation"/>
    <property type="evidence" value="ECO:0007669"/>
    <property type="project" value="UniProtKB-KW"/>
</dbReference>
<keyword evidence="2" id="KW-1185">Reference proteome</keyword>
<evidence type="ECO:0000313" key="2">
    <source>
        <dbReference type="Proteomes" id="UP000813385"/>
    </source>
</evidence>
<organism evidence="1 2">
    <name type="scientific">Plectosphaerella cucumerina</name>
    <dbReference type="NCBI Taxonomy" id="40658"/>
    <lineage>
        <taxon>Eukaryota</taxon>
        <taxon>Fungi</taxon>
        <taxon>Dikarya</taxon>
        <taxon>Ascomycota</taxon>
        <taxon>Pezizomycotina</taxon>
        <taxon>Sordariomycetes</taxon>
        <taxon>Hypocreomycetidae</taxon>
        <taxon>Glomerellales</taxon>
        <taxon>Plectosphaerellaceae</taxon>
        <taxon>Plectosphaerella</taxon>
    </lineage>
</organism>
<dbReference type="AlphaFoldDB" id="A0A8K0X0H5"/>
<name>A0A8K0X0H5_9PEZI</name>
<gene>
    <name evidence="1" type="ORF">B0T11DRAFT_227633</name>
</gene>
<dbReference type="GO" id="GO:0008168">
    <property type="term" value="F:methyltransferase activity"/>
    <property type="evidence" value="ECO:0007669"/>
    <property type="project" value="UniProtKB-KW"/>
</dbReference>
<feature type="non-terminal residue" evidence="1">
    <location>
        <position position="1"/>
    </location>
</feature>
<dbReference type="Proteomes" id="UP000813385">
    <property type="component" value="Unassembled WGS sequence"/>
</dbReference>
<keyword evidence="1" id="KW-0489">Methyltransferase</keyword>
<dbReference type="SUPFAM" id="SSF53335">
    <property type="entry name" value="S-adenosyl-L-methionine-dependent methyltransferases"/>
    <property type="match status" value="1"/>
</dbReference>